<evidence type="ECO:0000313" key="10">
    <source>
        <dbReference type="EMBL" id="GAI32388.1"/>
    </source>
</evidence>
<dbReference type="PROSITE" id="PS50112">
    <property type="entry name" value="PAS"/>
    <property type="match status" value="1"/>
</dbReference>
<reference evidence="10" key="1">
    <citation type="journal article" date="2014" name="Front. Microbiol.">
        <title>High frequency of phylogenetically diverse reductive dehalogenase-homologous genes in deep subseafloor sedimentary metagenomes.</title>
        <authorList>
            <person name="Kawai M."/>
            <person name="Futagami T."/>
            <person name="Toyoda A."/>
            <person name="Takaki Y."/>
            <person name="Nishi S."/>
            <person name="Hori S."/>
            <person name="Arai W."/>
            <person name="Tsubouchi T."/>
            <person name="Morono Y."/>
            <person name="Uchiyama I."/>
            <person name="Ito T."/>
            <person name="Fujiyama A."/>
            <person name="Inagaki F."/>
            <person name="Takami H."/>
        </authorList>
    </citation>
    <scope>NUCLEOTIDE SEQUENCE</scope>
    <source>
        <strain evidence="10">Expedition CK06-06</strain>
    </source>
</reference>
<evidence type="ECO:0000256" key="2">
    <source>
        <dbReference type="ARBA" id="ARBA00012438"/>
    </source>
</evidence>
<dbReference type="InterPro" id="IPR013767">
    <property type="entry name" value="PAS_fold"/>
</dbReference>
<feature type="domain" description="PAC" evidence="9">
    <location>
        <begin position="93"/>
        <end position="145"/>
    </location>
</feature>
<dbReference type="AlphaFoldDB" id="X1MM60"/>
<dbReference type="InterPro" id="IPR000700">
    <property type="entry name" value="PAS-assoc_C"/>
</dbReference>
<dbReference type="GO" id="GO:0003677">
    <property type="term" value="F:DNA binding"/>
    <property type="evidence" value="ECO:0007669"/>
    <property type="project" value="InterPro"/>
</dbReference>
<dbReference type="InterPro" id="IPR016032">
    <property type="entry name" value="Sig_transdc_resp-reg_C-effctor"/>
</dbReference>
<comment type="catalytic activity">
    <reaction evidence="1">
        <text>ATP + protein L-histidine = ADP + protein N-phospho-L-histidine.</text>
        <dbReference type="EC" id="2.7.13.3"/>
    </reaction>
</comment>
<dbReference type="GO" id="GO:0006355">
    <property type="term" value="P:regulation of DNA-templated transcription"/>
    <property type="evidence" value="ECO:0007669"/>
    <property type="project" value="InterPro"/>
</dbReference>
<dbReference type="Gene3D" id="3.30.450.20">
    <property type="entry name" value="PAS domain"/>
    <property type="match status" value="1"/>
</dbReference>
<feature type="non-terminal residue" evidence="10">
    <location>
        <position position="1"/>
    </location>
</feature>
<dbReference type="NCBIfam" id="TIGR00229">
    <property type="entry name" value="sensory_box"/>
    <property type="match status" value="1"/>
</dbReference>
<feature type="non-terminal residue" evidence="10">
    <location>
        <position position="291"/>
    </location>
</feature>
<dbReference type="GO" id="GO:0004673">
    <property type="term" value="F:protein histidine kinase activity"/>
    <property type="evidence" value="ECO:0007669"/>
    <property type="project" value="UniProtKB-EC"/>
</dbReference>
<evidence type="ECO:0000256" key="6">
    <source>
        <dbReference type="SAM" id="Coils"/>
    </source>
</evidence>
<proteinExistence type="predicted"/>
<evidence type="ECO:0000256" key="5">
    <source>
        <dbReference type="ARBA" id="ARBA00022777"/>
    </source>
</evidence>
<evidence type="ECO:0000256" key="3">
    <source>
        <dbReference type="ARBA" id="ARBA00022553"/>
    </source>
</evidence>
<dbReference type="InterPro" id="IPR000792">
    <property type="entry name" value="Tscrpt_reg_LuxR_C"/>
</dbReference>
<keyword evidence="6" id="KW-0175">Coiled coil</keyword>
<dbReference type="PANTHER" id="PTHR43304:SF1">
    <property type="entry name" value="PAC DOMAIN-CONTAINING PROTEIN"/>
    <property type="match status" value="1"/>
</dbReference>
<sequence length="291" mass="33183">EDITERKNAEERLKKTIALLQSIMDSSSEGIIIATDSTGVILIWNEGARRLLGYEPQEVVGKKNIRIFHTKEYLKSGVMKTNIENMITTGKPLMEEITYVAKDGRSFPVWQVVNPRFDEDGEFIGMLGTAHDITERKLAEEAIKKARDELEMRVRERTEELAETNEELRVEREALRQKNIALQEILNQIEAGKRQMASQIQSNVDRIILPILDTLEGKISQSGKHYISLLRNSLTDITSPFIDSLETRFSKLTPREVEICNMVKNGLTCKDIANTLNISVQTVLKQRSIIR</sequence>
<dbReference type="Pfam" id="PF00196">
    <property type="entry name" value="GerE"/>
    <property type="match status" value="1"/>
</dbReference>
<dbReference type="Gene3D" id="1.10.10.10">
    <property type="entry name" value="Winged helix-like DNA-binding domain superfamily/Winged helix DNA-binding domain"/>
    <property type="match status" value="1"/>
</dbReference>
<dbReference type="EC" id="2.7.13.3" evidence="2"/>
<dbReference type="PRINTS" id="PR00038">
    <property type="entry name" value="HTHLUXR"/>
</dbReference>
<dbReference type="InterPro" id="IPR036388">
    <property type="entry name" value="WH-like_DNA-bd_sf"/>
</dbReference>
<dbReference type="InterPro" id="IPR052162">
    <property type="entry name" value="Sensor_kinase/Photoreceptor"/>
</dbReference>
<feature type="coiled-coil region" evidence="6">
    <location>
        <begin position="136"/>
        <end position="185"/>
    </location>
</feature>
<accession>X1MM60</accession>
<evidence type="ECO:0000256" key="1">
    <source>
        <dbReference type="ARBA" id="ARBA00000085"/>
    </source>
</evidence>
<dbReference type="CDD" id="cd00130">
    <property type="entry name" value="PAS"/>
    <property type="match status" value="1"/>
</dbReference>
<evidence type="ECO:0000256" key="4">
    <source>
        <dbReference type="ARBA" id="ARBA00022679"/>
    </source>
</evidence>
<keyword evidence="3" id="KW-0597">Phosphoprotein</keyword>
<dbReference type="PROSITE" id="PS50043">
    <property type="entry name" value="HTH_LUXR_2"/>
    <property type="match status" value="1"/>
</dbReference>
<dbReference type="InterPro" id="IPR035965">
    <property type="entry name" value="PAS-like_dom_sf"/>
</dbReference>
<name>X1MM60_9ZZZZ</name>
<dbReference type="Pfam" id="PF00989">
    <property type="entry name" value="PAS"/>
    <property type="match status" value="1"/>
</dbReference>
<dbReference type="SUPFAM" id="SSF46894">
    <property type="entry name" value="C-terminal effector domain of the bipartite response regulators"/>
    <property type="match status" value="1"/>
</dbReference>
<evidence type="ECO:0000259" key="7">
    <source>
        <dbReference type="PROSITE" id="PS50043"/>
    </source>
</evidence>
<feature type="domain" description="PAC" evidence="9">
    <location>
        <begin position="1"/>
        <end position="15"/>
    </location>
</feature>
<dbReference type="EMBL" id="BARV01015739">
    <property type="protein sequence ID" value="GAI32388.1"/>
    <property type="molecule type" value="Genomic_DNA"/>
</dbReference>
<dbReference type="InterPro" id="IPR000014">
    <property type="entry name" value="PAS"/>
</dbReference>
<dbReference type="PANTHER" id="PTHR43304">
    <property type="entry name" value="PHYTOCHROME-LIKE PROTEIN CPH1"/>
    <property type="match status" value="1"/>
</dbReference>
<organism evidence="10">
    <name type="scientific">marine sediment metagenome</name>
    <dbReference type="NCBI Taxonomy" id="412755"/>
    <lineage>
        <taxon>unclassified sequences</taxon>
        <taxon>metagenomes</taxon>
        <taxon>ecological metagenomes</taxon>
    </lineage>
</organism>
<gene>
    <name evidence="10" type="ORF">S06H3_27159</name>
</gene>
<dbReference type="SMART" id="SM00091">
    <property type="entry name" value="PAS"/>
    <property type="match status" value="1"/>
</dbReference>
<keyword evidence="4" id="KW-0808">Transferase</keyword>
<evidence type="ECO:0000259" key="8">
    <source>
        <dbReference type="PROSITE" id="PS50112"/>
    </source>
</evidence>
<dbReference type="SMART" id="SM00086">
    <property type="entry name" value="PAC"/>
    <property type="match status" value="1"/>
</dbReference>
<evidence type="ECO:0000259" key="9">
    <source>
        <dbReference type="PROSITE" id="PS50113"/>
    </source>
</evidence>
<comment type="caution">
    <text evidence="10">The sequence shown here is derived from an EMBL/GenBank/DDBJ whole genome shotgun (WGS) entry which is preliminary data.</text>
</comment>
<feature type="domain" description="HTH luxR-type" evidence="7">
    <location>
        <begin position="245"/>
        <end position="291"/>
    </location>
</feature>
<protein>
    <recommendedName>
        <fullName evidence="2">histidine kinase</fullName>
        <ecNumber evidence="2">2.7.13.3</ecNumber>
    </recommendedName>
</protein>
<dbReference type="InterPro" id="IPR001610">
    <property type="entry name" value="PAC"/>
</dbReference>
<dbReference type="SUPFAM" id="SSF55785">
    <property type="entry name" value="PYP-like sensor domain (PAS domain)"/>
    <property type="match status" value="1"/>
</dbReference>
<keyword evidence="5" id="KW-0418">Kinase</keyword>
<dbReference type="PROSITE" id="PS50113">
    <property type="entry name" value="PAC"/>
    <property type="match status" value="2"/>
</dbReference>
<feature type="domain" description="PAS" evidence="8">
    <location>
        <begin position="16"/>
        <end position="65"/>
    </location>
</feature>